<keyword evidence="3" id="KW-1185">Reference proteome</keyword>
<evidence type="ECO:0000313" key="2">
    <source>
        <dbReference type="EMBL" id="MDX5930968.1"/>
    </source>
</evidence>
<reference evidence="2 3" key="1">
    <citation type="submission" date="2023-11" db="EMBL/GenBank/DDBJ databases">
        <title>MicrobeMod: A computational toolkit for identifying prokaryotic methylation and restriction-modification with nanopore sequencing.</title>
        <authorList>
            <person name="Crits-Christoph A."/>
            <person name="Kang S.C."/>
            <person name="Lee H."/>
            <person name="Ostrov N."/>
        </authorList>
    </citation>
    <scope>NUCLEOTIDE SEQUENCE [LARGE SCALE GENOMIC DNA]</scope>
    <source>
        <strain evidence="2 3">DSMZ 700</strain>
    </source>
</reference>
<comment type="caution">
    <text evidence="2">The sequence shown here is derived from an EMBL/GenBank/DDBJ whole genome shotgun (WGS) entry which is preliminary data.</text>
</comment>
<evidence type="ECO:0000313" key="3">
    <source>
        <dbReference type="Proteomes" id="UP001279553"/>
    </source>
</evidence>
<dbReference type="Pfam" id="PF14248">
    <property type="entry name" value="DUF4345"/>
    <property type="match status" value="1"/>
</dbReference>
<dbReference type="InterPro" id="IPR025597">
    <property type="entry name" value="DUF4345"/>
</dbReference>
<keyword evidence="1" id="KW-0812">Transmembrane</keyword>
<dbReference type="EMBL" id="JAWXYB010000018">
    <property type="protein sequence ID" value="MDX5930968.1"/>
    <property type="molecule type" value="Genomic_DNA"/>
</dbReference>
<dbReference type="Proteomes" id="UP001279553">
    <property type="component" value="Unassembled WGS sequence"/>
</dbReference>
<dbReference type="AlphaFoldDB" id="A0AAW9DQK8"/>
<keyword evidence="1" id="KW-1133">Transmembrane helix</keyword>
<organism evidence="2 3">
    <name type="scientific">Acidiphilium acidophilum</name>
    <name type="common">Thiobacillus acidophilus</name>
    <dbReference type="NCBI Taxonomy" id="76588"/>
    <lineage>
        <taxon>Bacteria</taxon>
        <taxon>Pseudomonadati</taxon>
        <taxon>Pseudomonadota</taxon>
        <taxon>Alphaproteobacteria</taxon>
        <taxon>Acetobacterales</taxon>
        <taxon>Acidocellaceae</taxon>
        <taxon>Acidiphilium</taxon>
    </lineage>
</organism>
<keyword evidence="1" id="KW-0472">Membrane</keyword>
<accession>A0AAW9DQK8</accession>
<proteinExistence type="predicted"/>
<feature type="transmembrane region" description="Helical" evidence="1">
    <location>
        <begin position="47"/>
        <end position="66"/>
    </location>
</feature>
<protein>
    <submittedName>
        <fullName evidence="2">DUF4345 domain-containing protein</fullName>
    </submittedName>
</protein>
<feature type="transmembrane region" description="Helical" evidence="1">
    <location>
        <begin position="78"/>
        <end position="96"/>
    </location>
</feature>
<dbReference type="RefSeq" id="WP_319613892.1">
    <property type="nucleotide sequence ID" value="NZ_JAWXYB010000018.1"/>
</dbReference>
<evidence type="ECO:0000256" key="1">
    <source>
        <dbReference type="SAM" id="Phobius"/>
    </source>
</evidence>
<gene>
    <name evidence="2" type="ORF">SIL87_09355</name>
</gene>
<feature type="transmembrane region" description="Helical" evidence="1">
    <location>
        <begin position="102"/>
        <end position="121"/>
    </location>
</feature>
<sequence>MTKLTRRNLQIAIAIAGIVPVGAGLGGILLGPGFVGEPNALPDITSMFAYLSGLLLAIGLIFYASIPHIEHHTNRIRLLTLIVFIGGLSRLASVFLHGSPGGTMWFGMVMELLVTPFICWWQSRIAIVPVPAI</sequence>
<feature type="transmembrane region" description="Helical" evidence="1">
    <location>
        <begin position="12"/>
        <end position="35"/>
    </location>
</feature>
<name>A0AAW9DQK8_ACIAO</name>